<dbReference type="Gene3D" id="3.30.565.10">
    <property type="entry name" value="Histidine kinase-like ATPase, C-terminal domain"/>
    <property type="match status" value="1"/>
</dbReference>
<gene>
    <name evidence="3" type="ORF">ACEZDE_19285</name>
</gene>
<dbReference type="CDD" id="cd16936">
    <property type="entry name" value="HATPase_RsbW-like"/>
    <property type="match status" value="1"/>
</dbReference>
<dbReference type="PANTHER" id="PTHR35526:SF3">
    <property type="entry name" value="ANTI-SIGMA-F FACTOR RSBW"/>
    <property type="match status" value="1"/>
</dbReference>
<keyword evidence="3" id="KW-0547">Nucleotide-binding</keyword>
<keyword evidence="1" id="KW-0808">Transferase</keyword>
<dbReference type="RefSeq" id="WP_380537556.1">
    <property type="nucleotide sequence ID" value="NZ_JBHFAB010000013.1"/>
</dbReference>
<evidence type="ECO:0000256" key="1">
    <source>
        <dbReference type="ARBA" id="ARBA00022527"/>
    </source>
</evidence>
<reference evidence="3 4" key="1">
    <citation type="submission" date="2024-09" db="EMBL/GenBank/DDBJ databases">
        <authorList>
            <person name="Lee S.D."/>
        </authorList>
    </citation>
    <scope>NUCLEOTIDE SEQUENCE [LARGE SCALE GENOMIC DNA]</scope>
    <source>
        <strain evidence="3 4">N8-3</strain>
    </source>
</reference>
<dbReference type="GO" id="GO:0005524">
    <property type="term" value="F:ATP binding"/>
    <property type="evidence" value="ECO:0007669"/>
    <property type="project" value="UniProtKB-KW"/>
</dbReference>
<dbReference type="InterPro" id="IPR050267">
    <property type="entry name" value="Anti-sigma-factor_SerPK"/>
</dbReference>
<sequence length="182" mass="19870">MTGKSAPEARWQIPRQEVEVGIARDEAMRRLRSWGFDGNPDGPAGVFKLLVSEVITNGLRHGGTAEALTAVMQAEGDLITFAVRDSNPAGPARPLEVAGSLPLGGRGMFLIEVMADGSGWHPDGEGKLVWFQLRVPAAALPLAATEHTDTDEGQRHRQMRDLGHRIREMRPRQHVRRLAVAS</sequence>
<evidence type="ECO:0000313" key="4">
    <source>
        <dbReference type="Proteomes" id="UP001592531"/>
    </source>
</evidence>
<dbReference type="InterPro" id="IPR003594">
    <property type="entry name" value="HATPase_dom"/>
</dbReference>
<accession>A0ABV6VYF5</accession>
<dbReference type="Proteomes" id="UP001592531">
    <property type="component" value="Unassembled WGS sequence"/>
</dbReference>
<evidence type="ECO:0000259" key="2">
    <source>
        <dbReference type="Pfam" id="PF13581"/>
    </source>
</evidence>
<keyword evidence="4" id="KW-1185">Reference proteome</keyword>
<proteinExistence type="predicted"/>
<name>A0ABV6VYF5_9ACTN</name>
<keyword evidence="1" id="KW-0418">Kinase</keyword>
<dbReference type="PANTHER" id="PTHR35526">
    <property type="entry name" value="ANTI-SIGMA-F FACTOR RSBW-RELATED"/>
    <property type="match status" value="1"/>
</dbReference>
<keyword evidence="3" id="KW-0067">ATP-binding</keyword>
<comment type="caution">
    <text evidence="3">The sequence shown here is derived from an EMBL/GenBank/DDBJ whole genome shotgun (WGS) entry which is preliminary data.</text>
</comment>
<dbReference type="InterPro" id="IPR036890">
    <property type="entry name" value="HATPase_C_sf"/>
</dbReference>
<feature type="domain" description="Histidine kinase/HSP90-like ATPase" evidence="2">
    <location>
        <begin position="44"/>
        <end position="132"/>
    </location>
</feature>
<evidence type="ECO:0000313" key="3">
    <source>
        <dbReference type="EMBL" id="MFC1418760.1"/>
    </source>
</evidence>
<protein>
    <submittedName>
        <fullName evidence="3">ATP-binding protein</fullName>
    </submittedName>
</protein>
<keyword evidence="1" id="KW-0723">Serine/threonine-protein kinase</keyword>
<organism evidence="3 4">
    <name type="scientific">Streptacidiphilus cavernicola</name>
    <dbReference type="NCBI Taxonomy" id="3342716"/>
    <lineage>
        <taxon>Bacteria</taxon>
        <taxon>Bacillati</taxon>
        <taxon>Actinomycetota</taxon>
        <taxon>Actinomycetes</taxon>
        <taxon>Kitasatosporales</taxon>
        <taxon>Streptomycetaceae</taxon>
        <taxon>Streptacidiphilus</taxon>
    </lineage>
</organism>
<dbReference type="Pfam" id="PF13581">
    <property type="entry name" value="HATPase_c_2"/>
    <property type="match status" value="1"/>
</dbReference>
<dbReference type="EMBL" id="JBHFAB010000013">
    <property type="protein sequence ID" value="MFC1418760.1"/>
    <property type="molecule type" value="Genomic_DNA"/>
</dbReference>